<feature type="domain" description="Thiaminase-2/PQQC" evidence="5">
    <location>
        <begin position="19"/>
        <end position="229"/>
    </location>
</feature>
<evidence type="ECO:0000256" key="3">
    <source>
        <dbReference type="ARBA" id="ARBA00023002"/>
    </source>
</evidence>
<comment type="similarity">
    <text evidence="4">Belongs to the PqqC family.</text>
</comment>
<dbReference type="GO" id="GO:0033732">
    <property type="term" value="F:pyrroloquinoline-quinone synthase activity"/>
    <property type="evidence" value="ECO:0007669"/>
    <property type="project" value="UniProtKB-EC"/>
</dbReference>
<protein>
    <recommendedName>
        <fullName evidence="4">Pyrroloquinoline-quinone synthase</fullName>
        <ecNumber evidence="4">1.3.3.11</ecNumber>
    </recommendedName>
    <alternativeName>
        <fullName evidence="4">Coenzyme PQQ synthesis protein C</fullName>
    </alternativeName>
    <alternativeName>
        <fullName evidence="4">Pyrroloquinoline quinone biosynthesis protein C</fullName>
    </alternativeName>
</protein>
<dbReference type="Pfam" id="PF03070">
    <property type="entry name" value="TENA_THI-4"/>
    <property type="match status" value="1"/>
</dbReference>
<sequence>MTTTLAPPARPWSRAEFEDRLRAVGQDRYHDRHPFNVRMHQGDLGPDEVRCWITNRFHYQRHIPVKDALIIAKLDSSRLRRMWLRRIEDHDGRGEGEGGIERWLRLGEAAGVDRETLLSGGTVLPGVRLAVEGYVNFCRLRSTLEAVAASLTELTAPDLMRLRIEAFERHYPWIASDGLAYFRARVDQGRRDSAEALDLVLEWARTREEQEKAVAALSFKCDVLWSLLDAVQQYAAGCGHTGQDEGAQDRDGAWERV</sequence>
<dbReference type="InterPro" id="IPR004305">
    <property type="entry name" value="Thiaminase-2/PQQC"/>
</dbReference>
<proteinExistence type="inferred from homology"/>
<comment type="pathway">
    <text evidence="1">Cofactor biosynthesis; thiamine diphosphate biosynthesis.</text>
</comment>
<dbReference type="NCBIfam" id="TIGR02111">
    <property type="entry name" value="PQQ_syn_pqqC"/>
    <property type="match status" value="1"/>
</dbReference>
<evidence type="ECO:0000256" key="1">
    <source>
        <dbReference type="ARBA" id="ARBA00004948"/>
    </source>
</evidence>
<evidence type="ECO:0000259" key="5">
    <source>
        <dbReference type="Pfam" id="PF03070"/>
    </source>
</evidence>
<dbReference type="EMBL" id="JBFAEG010000032">
    <property type="protein sequence ID" value="MEU5712134.1"/>
    <property type="molecule type" value="Genomic_DNA"/>
</dbReference>
<evidence type="ECO:0000256" key="4">
    <source>
        <dbReference type="HAMAP-Rule" id="MF_00654"/>
    </source>
</evidence>
<dbReference type="InterPro" id="IPR016084">
    <property type="entry name" value="Haem_Oase-like_multi-hlx"/>
</dbReference>
<comment type="catalytic activity">
    <reaction evidence="4">
        <text>6-(2-amino-2-carboxyethyl)-7,8-dioxo-1,2,3,4,7,8-hexahydroquinoline-2,4-dicarboxylate + 3 O2 = pyrroloquinoline quinone + 2 H2O2 + 2 H2O + H(+)</text>
        <dbReference type="Rhea" id="RHEA:10692"/>
        <dbReference type="ChEBI" id="CHEBI:15377"/>
        <dbReference type="ChEBI" id="CHEBI:15378"/>
        <dbReference type="ChEBI" id="CHEBI:15379"/>
        <dbReference type="ChEBI" id="CHEBI:16240"/>
        <dbReference type="ChEBI" id="CHEBI:58442"/>
        <dbReference type="ChEBI" id="CHEBI:58778"/>
        <dbReference type="EC" id="1.3.3.11"/>
    </reaction>
</comment>
<dbReference type="PANTHER" id="PTHR40279:SF3">
    <property type="entry name" value="4-AMINOBENZOATE SYNTHASE"/>
    <property type="match status" value="1"/>
</dbReference>
<dbReference type="EC" id="1.3.3.11" evidence="4"/>
<organism evidence="6 7">
    <name type="scientific">Streptomyces flaveolus</name>
    <dbReference type="NCBI Taxonomy" id="67297"/>
    <lineage>
        <taxon>Bacteria</taxon>
        <taxon>Bacillati</taxon>
        <taxon>Actinomycetota</taxon>
        <taxon>Actinomycetes</taxon>
        <taxon>Kitasatosporales</taxon>
        <taxon>Streptomycetaceae</taxon>
        <taxon>Streptomyces</taxon>
    </lineage>
</organism>
<comment type="function">
    <text evidence="4">Ring cyclization and eight-electron oxidation of 3a-(2-amino-2-carboxyethyl)-4,5-dioxo-4,5,6,7,8,9-hexahydroquinoline-7,9-dicarboxylic-acid to PQQ.</text>
</comment>
<keyword evidence="2 4" id="KW-0884">PQQ biosynthesis</keyword>
<accession>A0ABV3AJM1</accession>
<gene>
    <name evidence="4 6" type="primary">pqqC</name>
    <name evidence="6" type="ORF">AB0H04_35670</name>
</gene>
<name>A0ABV3AJM1_9ACTN</name>
<dbReference type="SUPFAM" id="SSF48613">
    <property type="entry name" value="Heme oxygenase-like"/>
    <property type="match status" value="1"/>
</dbReference>
<keyword evidence="3 4" id="KW-0560">Oxidoreductase</keyword>
<keyword evidence="7" id="KW-1185">Reference proteome</keyword>
<dbReference type="InterPro" id="IPR011845">
    <property type="entry name" value="PqqC"/>
</dbReference>
<dbReference type="InterPro" id="IPR039068">
    <property type="entry name" value="PqqC-like"/>
</dbReference>
<reference evidence="6 7" key="1">
    <citation type="submission" date="2024-06" db="EMBL/GenBank/DDBJ databases">
        <title>The Natural Products Discovery Center: Release of the First 8490 Sequenced Strains for Exploring Actinobacteria Biosynthetic Diversity.</title>
        <authorList>
            <person name="Kalkreuter E."/>
            <person name="Kautsar S.A."/>
            <person name="Yang D."/>
            <person name="Bader C.D."/>
            <person name="Teijaro C.N."/>
            <person name="Fluegel L."/>
            <person name="Davis C.M."/>
            <person name="Simpson J.R."/>
            <person name="Lauterbach L."/>
            <person name="Steele A.D."/>
            <person name="Gui C."/>
            <person name="Meng S."/>
            <person name="Li G."/>
            <person name="Viehrig K."/>
            <person name="Ye F."/>
            <person name="Su P."/>
            <person name="Kiefer A.F."/>
            <person name="Nichols A."/>
            <person name="Cepeda A.J."/>
            <person name="Yan W."/>
            <person name="Fan B."/>
            <person name="Jiang Y."/>
            <person name="Adhikari A."/>
            <person name="Zheng C.-J."/>
            <person name="Schuster L."/>
            <person name="Cowan T.M."/>
            <person name="Smanski M.J."/>
            <person name="Chevrette M.G."/>
            <person name="De Carvalho L.P.S."/>
            <person name="Shen B."/>
        </authorList>
    </citation>
    <scope>NUCLEOTIDE SEQUENCE [LARGE SCALE GENOMIC DNA]</scope>
    <source>
        <strain evidence="6 7">NPDC020594</strain>
    </source>
</reference>
<comment type="pathway">
    <text evidence="4">Cofactor biosynthesis; pyrroloquinoline quinone biosynthesis.</text>
</comment>
<dbReference type="PANTHER" id="PTHR40279">
    <property type="entry name" value="PQQC-LIKE PROTEIN"/>
    <property type="match status" value="1"/>
</dbReference>
<evidence type="ECO:0000313" key="7">
    <source>
        <dbReference type="Proteomes" id="UP001551011"/>
    </source>
</evidence>
<comment type="caution">
    <text evidence="6">The sequence shown here is derived from an EMBL/GenBank/DDBJ whole genome shotgun (WGS) entry which is preliminary data.</text>
</comment>
<dbReference type="Proteomes" id="UP001551011">
    <property type="component" value="Unassembled WGS sequence"/>
</dbReference>
<evidence type="ECO:0000256" key="2">
    <source>
        <dbReference type="ARBA" id="ARBA00022905"/>
    </source>
</evidence>
<dbReference type="Gene3D" id="1.20.910.10">
    <property type="entry name" value="Heme oxygenase-like"/>
    <property type="match status" value="1"/>
</dbReference>
<evidence type="ECO:0000313" key="6">
    <source>
        <dbReference type="EMBL" id="MEU5712134.1"/>
    </source>
</evidence>
<dbReference type="RefSeq" id="WP_030658388.1">
    <property type="nucleotide sequence ID" value="NZ_JBEXDP010000012.1"/>
</dbReference>
<dbReference type="HAMAP" id="MF_00654">
    <property type="entry name" value="PQQ_syn_PqqC"/>
    <property type="match status" value="1"/>
</dbReference>